<feature type="compositionally biased region" description="Acidic residues" evidence="1">
    <location>
        <begin position="452"/>
        <end position="462"/>
    </location>
</feature>
<proteinExistence type="predicted"/>
<evidence type="ECO:0000313" key="2">
    <source>
        <dbReference type="EMBL" id="KAF2713627.1"/>
    </source>
</evidence>
<evidence type="ECO:0000256" key="1">
    <source>
        <dbReference type="SAM" id="MobiDB-lite"/>
    </source>
</evidence>
<reference evidence="2" key="1">
    <citation type="journal article" date="2020" name="Stud. Mycol.">
        <title>101 Dothideomycetes genomes: a test case for predicting lifestyles and emergence of pathogens.</title>
        <authorList>
            <person name="Haridas S."/>
            <person name="Albert R."/>
            <person name="Binder M."/>
            <person name="Bloem J."/>
            <person name="Labutti K."/>
            <person name="Salamov A."/>
            <person name="Andreopoulos B."/>
            <person name="Baker S."/>
            <person name="Barry K."/>
            <person name="Bills G."/>
            <person name="Bluhm B."/>
            <person name="Cannon C."/>
            <person name="Castanera R."/>
            <person name="Culley D."/>
            <person name="Daum C."/>
            <person name="Ezra D."/>
            <person name="Gonzalez J."/>
            <person name="Henrissat B."/>
            <person name="Kuo A."/>
            <person name="Liang C."/>
            <person name="Lipzen A."/>
            <person name="Lutzoni F."/>
            <person name="Magnuson J."/>
            <person name="Mondo S."/>
            <person name="Nolan M."/>
            <person name="Ohm R."/>
            <person name="Pangilinan J."/>
            <person name="Park H.-J."/>
            <person name="Ramirez L."/>
            <person name="Alfaro M."/>
            <person name="Sun H."/>
            <person name="Tritt A."/>
            <person name="Yoshinaga Y."/>
            <person name="Zwiers L.-H."/>
            <person name="Turgeon B."/>
            <person name="Goodwin S."/>
            <person name="Spatafora J."/>
            <person name="Crous P."/>
            <person name="Grigoriev I."/>
        </authorList>
    </citation>
    <scope>NUCLEOTIDE SEQUENCE</scope>
    <source>
        <strain evidence="2">CBS 279.74</strain>
    </source>
</reference>
<evidence type="ECO:0000313" key="3">
    <source>
        <dbReference type="Proteomes" id="UP000799428"/>
    </source>
</evidence>
<sequence>MSTVTDYSFSASASEPYTPSPPVFSITNSPPLDYACPHYGTCPARICTGQGTIRCEGHPTRSVGDDHPERVVQYFMSGNEEDKNVPMESGQENEWWNEMVQEVDEGITEAQPTPRVQYIEDIHATIGSGVAIFGPPTADVDRQNDTQQPEVEEGYFRNWERFRITPVPQVSQAMYHVYPALQSYTPVLDKEEPSPSSSPLSRLRGERQPIFSTDTVRRNPFDDDLYEDPFTNHFAIKDIDSDIKPPLTNPFTDTFAVNANGQVAGKRSSVIASATTSLIPVARKMEFAPIRKETFEGFVEGSPSFTSPVVRSTPADLEKASTGPNPFCATVEEYVSPDEDAFKDASPGSDSEPPGIPVHSPAKRATLSIYNPKSSSNGQPQPRSEYARSSIEANPFNAPLPQIFKLRMPTNLKKKFQRVAKTDTKENDEPVPTPQSSRLRVRRCKPKSSQDYGEEESYDDWLDEGRLG</sequence>
<keyword evidence="3" id="KW-1185">Reference proteome</keyword>
<feature type="region of interest" description="Disordered" evidence="1">
    <location>
        <begin position="415"/>
        <end position="468"/>
    </location>
</feature>
<name>A0A6G1KMS8_9PLEO</name>
<feature type="region of interest" description="Disordered" evidence="1">
    <location>
        <begin position="339"/>
        <end position="361"/>
    </location>
</feature>
<dbReference type="AlphaFoldDB" id="A0A6G1KMS8"/>
<protein>
    <submittedName>
        <fullName evidence="2">Uncharacterized protein</fullName>
    </submittedName>
</protein>
<organism evidence="2 3">
    <name type="scientific">Pleomassaria siparia CBS 279.74</name>
    <dbReference type="NCBI Taxonomy" id="1314801"/>
    <lineage>
        <taxon>Eukaryota</taxon>
        <taxon>Fungi</taxon>
        <taxon>Dikarya</taxon>
        <taxon>Ascomycota</taxon>
        <taxon>Pezizomycotina</taxon>
        <taxon>Dothideomycetes</taxon>
        <taxon>Pleosporomycetidae</taxon>
        <taxon>Pleosporales</taxon>
        <taxon>Pleomassariaceae</taxon>
        <taxon>Pleomassaria</taxon>
    </lineage>
</organism>
<feature type="region of interest" description="Disordered" evidence="1">
    <location>
        <begin position="302"/>
        <end position="326"/>
    </location>
</feature>
<accession>A0A6G1KMS8</accession>
<gene>
    <name evidence="2" type="ORF">K504DRAFT_450294</name>
</gene>
<dbReference type="Proteomes" id="UP000799428">
    <property type="component" value="Unassembled WGS sequence"/>
</dbReference>
<feature type="compositionally biased region" description="Polar residues" evidence="1">
    <location>
        <begin position="369"/>
        <end position="382"/>
    </location>
</feature>
<dbReference type="EMBL" id="MU005765">
    <property type="protein sequence ID" value="KAF2713627.1"/>
    <property type="molecule type" value="Genomic_DNA"/>
</dbReference>
<feature type="region of interest" description="Disordered" evidence="1">
    <location>
        <begin position="369"/>
        <end position="388"/>
    </location>
</feature>